<dbReference type="GeneID" id="20671014"/>
<evidence type="ECO:0000313" key="1">
    <source>
        <dbReference type="EMBL" id="ETW79234.1"/>
    </source>
</evidence>
<reference evidence="1 2" key="1">
    <citation type="journal article" date="2012" name="New Phytol.">
        <title>Insight into trade-off between wood decay and parasitism from the genome of a fungal forest pathogen.</title>
        <authorList>
            <person name="Olson A."/>
            <person name="Aerts A."/>
            <person name="Asiegbu F."/>
            <person name="Belbahri L."/>
            <person name="Bouzid O."/>
            <person name="Broberg A."/>
            <person name="Canback B."/>
            <person name="Coutinho P.M."/>
            <person name="Cullen D."/>
            <person name="Dalman K."/>
            <person name="Deflorio G."/>
            <person name="van Diepen L.T."/>
            <person name="Dunand C."/>
            <person name="Duplessis S."/>
            <person name="Durling M."/>
            <person name="Gonthier P."/>
            <person name="Grimwood J."/>
            <person name="Fossdal C.G."/>
            <person name="Hansson D."/>
            <person name="Henrissat B."/>
            <person name="Hietala A."/>
            <person name="Himmelstrand K."/>
            <person name="Hoffmeister D."/>
            <person name="Hogberg N."/>
            <person name="James T.Y."/>
            <person name="Karlsson M."/>
            <person name="Kohler A."/>
            <person name="Kues U."/>
            <person name="Lee Y.H."/>
            <person name="Lin Y.C."/>
            <person name="Lind M."/>
            <person name="Lindquist E."/>
            <person name="Lombard V."/>
            <person name="Lucas S."/>
            <person name="Lunden K."/>
            <person name="Morin E."/>
            <person name="Murat C."/>
            <person name="Park J."/>
            <person name="Raffaello T."/>
            <person name="Rouze P."/>
            <person name="Salamov A."/>
            <person name="Schmutz J."/>
            <person name="Solheim H."/>
            <person name="Stahlberg J."/>
            <person name="Velez H."/>
            <person name="de Vries R.P."/>
            <person name="Wiebenga A."/>
            <person name="Woodward S."/>
            <person name="Yakovlev I."/>
            <person name="Garbelotto M."/>
            <person name="Martin F."/>
            <person name="Grigoriev I.V."/>
            <person name="Stenlid J."/>
        </authorList>
    </citation>
    <scope>NUCLEOTIDE SEQUENCE [LARGE SCALE GENOMIC DNA]</scope>
    <source>
        <strain evidence="1 2">TC 32-1</strain>
    </source>
</reference>
<dbReference type="KEGG" id="hir:HETIRDRAFT_324020"/>
<evidence type="ECO:0000313" key="2">
    <source>
        <dbReference type="Proteomes" id="UP000030671"/>
    </source>
</evidence>
<keyword evidence="2" id="KW-1185">Reference proteome</keyword>
<dbReference type="EMBL" id="KI925461">
    <property type="protein sequence ID" value="ETW79234.1"/>
    <property type="molecule type" value="Genomic_DNA"/>
</dbReference>
<protein>
    <submittedName>
        <fullName evidence="1">Uncharacterized protein</fullName>
    </submittedName>
</protein>
<proteinExistence type="predicted"/>
<dbReference type="RefSeq" id="XP_009549486.1">
    <property type="nucleotide sequence ID" value="XM_009551191.1"/>
</dbReference>
<dbReference type="Proteomes" id="UP000030671">
    <property type="component" value="Unassembled WGS sequence"/>
</dbReference>
<gene>
    <name evidence="1" type="ORF">HETIRDRAFT_324020</name>
</gene>
<dbReference type="HOGENOM" id="CLU_2512910_0_0_1"/>
<accession>W4K0F9</accession>
<organism evidence="1 2">
    <name type="scientific">Heterobasidion irregulare (strain TC 32-1)</name>
    <dbReference type="NCBI Taxonomy" id="747525"/>
    <lineage>
        <taxon>Eukaryota</taxon>
        <taxon>Fungi</taxon>
        <taxon>Dikarya</taxon>
        <taxon>Basidiomycota</taxon>
        <taxon>Agaricomycotina</taxon>
        <taxon>Agaricomycetes</taxon>
        <taxon>Russulales</taxon>
        <taxon>Bondarzewiaceae</taxon>
        <taxon>Heterobasidion</taxon>
        <taxon>Heterobasidion annosum species complex</taxon>
    </lineage>
</organism>
<name>W4K0F9_HETIT</name>
<dbReference type="InParanoid" id="W4K0F9"/>
<sequence length="85" mass="9343">MAATTTTCFLSDSFDACYTQHYLRYLGQNIIFGSALKSQTMQKVAYSDMRSLIANLYTITSTCGAHTQLQITIHASPDPINSVLS</sequence>
<dbReference type="AlphaFoldDB" id="W4K0F9"/>